<dbReference type="HAMAP" id="MF_01885">
    <property type="entry name" value="tRNA_methyltr_TrmL"/>
    <property type="match status" value="1"/>
</dbReference>
<keyword evidence="2 6" id="KW-0489">Methyltransferase</keyword>
<evidence type="ECO:0000256" key="4">
    <source>
        <dbReference type="ARBA" id="ARBA00022691"/>
    </source>
</evidence>
<evidence type="ECO:0000256" key="1">
    <source>
        <dbReference type="ARBA" id="ARBA00022490"/>
    </source>
</evidence>
<dbReference type="PANTHER" id="PTHR42971:SF1">
    <property type="entry name" value="TRNA (CYTIDINE(34)-2'-O)-METHYLTRANSFERASE"/>
    <property type="match status" value="1"/>
</dbReference>
<dbReference type="OrthoDB" id="9789043at2"/>
<dbReference type="InterPro" id="IPR016914">
    <property type="entry name" value="TrmL"/>
</dbReference>
<evidence type="ECO:0000313" key="9">
    <source>
        <dbReference type="EMBL" id="KKB13541.1"/>
    </source>
</evidence>
<dbReference type="SUPFAM" id="SSF75217">
    <property type="entry name" value="alpha/beta knot"/>
    <property type="match status" value="1"/>
</dbReference>
<comment type="subunit">
    <text evidence="6">Homodimer.</text>
</comment>
<dbReference type="GO" id="GO:0141098">
    <property type="term" value="F:tRNA (cytidine(34)-2'-O)-methyltransferase activity"/>
    <property type="evidence" value="ECO:0007669"/>
    <property type="project" value="RHEA"/>
</dbReference>
<sequence length="156" mass="17125">MPVELALYQPDIAQNTGTLLRLGACLGIRVHIIHPTGFAFSRANLRRTGLDYLDHAQFEEHVSFARFDAWRRESDRRLVLATTKAGLSVYDAAYEAGDIIMVGRESAGVPDTVAQAAGLQVRIPMREGLRSINVALAATLVLGEAMRQTEAFKDLT</sequence>
<feature type="binding site" evidence="6 7">
    <location>
        <position position="131"/>
    </location>
    <ligand>
        <name>S-adenosyl-L-methionine</name>
        <dbReference type="ChEBI" id="CHEBI:59789"/>
    </ligand>
</feature>
<name>A0A0F5FXE5_9HYPH</name>
<comment type="similarity">
    <text evidence="6">Belongs to the class IV-like SAM-binding methyltransferase superfamily. RNA methyltransferase TrmH family. TrmL subfamily.</text>
</comment>
<evidence type="ECO:0000256" key="7">
    <source>
        <dbReference type="PIRSR" id="PIRSR029256-1"/>
    </source>
</evidence>
<dbReference type="EMBL" id="JZEX01000023">
    <property type="protein sequence ID" value="KKB13541.1"/>
    <property type="molecule type" value="Genomic_DNA"/>
</dbReference>
<dbReference type="PANTHER" id="PTHR42971">
    <property type="entry name" value="TRNA (CYTIDINE(34)-2'-O)-METHYLTRANSFERASE"/>
    <property type="match status" value="1"/>
</dbReference>
<dbReference type="InterPro" id="IPR001537">
    <property type="entry name" value="SpoU_MeTrfase"/>
</dbReference>
<evidence type="ECO:0000256" key="5">
    <source>
        <dbReference type="ARBA" id="ARBA00022694"/>
    </source>
</evidence>
<keyword evidence="10" id="KW-1185">Reference proteome</keyword>
<feature type="binding site" evidence="6 7">
    <location>
        <position position="123"/>
    </location>
    <ligand>
        <name>S-adenosyl-L-methionine</name>
        <dbReference type="ChEBI" id="CHEBI:59789"/>
    </ligand>
</feature>
<gene>
    <name evidence="6" type="primary">trmL</name>
    <name evidence="9" type="ORF">VE25_01545</name>
</gene>
<comment type="catalytic activity">
    <reaction evidence="6">
        <text>cytidine(34) in tRNA + S-adenosyl-L-methionine = 2'-O-methylcytidine(34) in tRNA + S-adenosyl-L-homocysteine + H(+)</text>
        <dbReference type="Rhea" id="RHEA:43084"/>
        <dbReference type="Rhea" id="RHEA-COMP:10331"/>
        <dbReference type="Rhea" id="RHEA-COMP:10332"/>
        <dbReference type="ChEBI" id="CHEBI:15378"/>
        <dbReference type="ChEBI" id="CHEBI:57856"/>
        <dbReference type="ChEBI" id="CHEBI:59789"/>
        <dbReference type="ChEBI" id="CHEBI:74495"/>
        <dbReference type="ChEBI" id="CHEBI:82748"/>
        <dbReference type="EC" id="2.1.1.207"/>
    </reaction>
</comment>
<comment type="function">
    <text evidence="6">Methylates the ribose at the nucleotide 34 wobble position in the two leucyl isoacceptors tRNA(Leu)(CmAA) and tRNA(Leu)(cmnm5UmAA). Catalyzes the methyl transfer from S-adenosyl-L-methionine to the 2'-OH of the wobble nucleotide.</text>
</comment>
<dbReference type="InterPro" id="IPR029028">
    <property type="entry name" value="Alpha/beta_knot_MTases"/>
</dbReference>
<keyword evidence="1 6" id="KW-0963">Cytoplasm</keyword>
<evidence type="ECO:0000256" key="2">
    <source>
        <dbReference type="ARBA" id="ARBA00022603"/>
    </source>
</evidence>
<dbReference type="PATRIC" id="fig|443610.3.peg.2773"/>
<comment type="caution">
    <text evidence="6">Lacks conserved residue(s) required for the propagation of feature annotation.</text>
</comment>
<keyword evidence="3 6" id="KW-0808">Transferase</keyword>
<comment type="subcellular location">
    <subcellularLocation>
        <location evidence="6">Cytoplasm</location>
    </subcellularLocation>
</comment>
<dbReference type="GO" id="GO:0141102">
    <property type="term" value="F:tRNA (5-carboxymethylaminomethyluridine(34)-2'-O)-methyltransferase activity"/>
    <property type="evidence" value="ECO:0007669"/>
    <property type="project" value="RHEA"/>
</dbReference>
<feature type="binding site" evidence="6 7">
    <location>
        <position position="103"/>
    </location>
    <ligand>
        <name>S-adenosyl-L-methionine</name>
        <dbReference type="ChEBI" id="CHEBI:59789"/>
    </ligand>
</feature>
<comment type="caution">
    <text evidence="9">The sequence shown here is derived from an EMBL/GenBank/DDBJ whole genome shotgun (WGS) entry which is preliminary data.</text>
</comment>
<proteinExistence type="inferred from homology"/>
<dbReference type="GO" id="GO:0003723">
    <property type="term" value="F:RNA binding"/>
    <property type="evidence" value="ECO:0007669"/>
    <property type="project" value="InterPro"/>
</dbReference>
<dbReference type="PIRSF" id="PIRSF029256">
    <property type="entry name" value="SpoU_TrmH_prd"/>
    <property type="match status" value="1"/>
</dbReference>
<dbReference type="Proteomes" id="UP000033632">
    <property type="component" value="Unassembled WGS sequence"/>
</dbReference>
<comment type="catalytic activity">
    <reaction evidence="6">
        <text>5-carboxymethylaminomethyluridine(34) in tRNA(Leu) + S-adenosyl-L-methionine = 5-carboxymethylaminomethyl-2'-O-methyluridine(34) in tRNA(Leu) + S-adenosyl-L-homocysteine + H(+)</text>
        <dbReference type="Rhea" id="RHEA:43088"/>
        <dbReference type="Rhea" id="RHEA-COMP:10333"/>
        <dbReference type="Rhea" id="RHEA-COMP:10334"/>
        <dbReference type="ChEBI" id="CHEBI:15378"/>
        <dbReference type="ChEBI" id="CHEBI:57856"/>
        <dbReference type="ChEBI" id="CHEBI:59789"/>
        <dbReference type="ChEBI" id="CHEBI:74508"/>
        <dbReference type="ChEBI" id="CHEBI:74511"/>
        <dbReference type="EC" id="2.1.1.207"/>
    </reaction>
</comment>
<evidence type="ECO:0000313" key="10">
    <source>
        <dbReference type="Proteomes" id="UP000033632"/>
    </source>
</evidence>
<keyword evidence="4 6" id="KW-0949">S-adenosyl-L-methionine</keyword>
<protein>
    <recommendedName>
        <fullName evidence="6">tRNA (cytidine(34)-2'-O)-methyltransferase</fullName>
        <ecNumber evidence="6">2.1.1.207</ecNumber>
    </recommendedName>
    <alternativeName>
        <fullName evidence="6">tRNA (cytidine/uridine-2'-O-)-methyltransferase TrmL</fullName>
    </alternativeName>
</protein>
<dbReference type="InterPro" id="IPR029026">
    <property type="entry name" value="tRNA_m1G_MTases_N"/>
</dbReference>
<accession>A0A0F5FXE5</accession>
<evidence type="ECO:0000259" key="8">
    <source>
        <dbReference type="Pfam" id="PF00588"/>
    </source>
</evidence>
<evidence type="ECO:0000256" key="6">
    <source>
        <dbReference type="HAMAP-Rule" id="MF_01885"/>
    </source>
</evidence>
<dbReference type="STRING" id="443610.VE25_01545"/>
<dbReference type="Pfam" id="PF00588">
    <property type="entry name" value="SpoU_methylase"/>
    <property type="match status" value="1"/>
</dbReference>
<feature type="domain" description="tRNA/rRNA methyltransferase SpoU type" evidence="8">
    <location>
        <begin position="4"/>
        <end position="142"/>
    </location>
</feature>
<dbReference type="GO" id="GO:0002130">
    <property type="term" value="P:wobble position ribose methylation"/>
    <property type="evidence" value="ECO:0007669"/>
    <property type="project" value="TreeGrafter"/>
</dbReference>
<organism evidence="9 10">
    <name type="scientific">Devosia geojensis</name>
    <dbReference type="NCBI Taxonomy" id="443610"/>
    <lineage>
        <taxon>Bacteria</taxon>
        <taxon>Pseudomonadati</taxon>
        <taxon>Pseudomonadota</taxon>
        <taxon>Alphaproteobacteria</taxon>
        <taxon>Hyphomicrobiales</taxon>
        <taxon>Devosiaceae</taxon>
        <taxon>Devosia</taxon>
    </lineage>
</organism>
<dbReference type="EC" id="2.1.1.207" evidence="6"/>
<evidence type="ECO:0000256" key="3">
    <source>
        <dbReference type="ARBA" id="ARBA00022679"/>
    </source>
</evidence>
<keyword evidence="5 6" id="KW-0819">tRNA processing</keyword>
<dbReference type="GO" id="GO:0005737">
    <property type="term" value="C:cytoplasm"/>
    <property type="evidence" value="ECO:0007669"/>
    <property type="project" value="UniProtKB-SubCell"/>
</dbReference>
<dbReference type="RefSeq" id="WP_046106818.1">
    <property type="nucleotide sequence ID" value="NZ_JZEX01000023.1"/>
</dbReference>
<dbReference type="Gene3D" id="3.40.1280.10">
    <property type="match status" value="1"/>
</dbReference>
<reference evidence="9 10" key="1">
    <citation type="submission" date="2015-03" db="EMBL/GenBank/DDBJ databases">
        <authorList>
            <person name="Hassan Y.I."/>
            <person name="Lepp D."/>
            <person name="Li X.-Z."/>
            <person name="Zhou T."/>
        </authorList>
    </citation>
    <scope>NUCLEOTIDE SEQUENCE [LARGE SCALE GENOMIC DNA]</scope>
    <source>
        <strain evidence="9 10">BD-c194</strain>
    </source>
</reference>
<dbReference type="AlphaFoldDB" id="A0A0F5FXE5"/>